<dbReference type="GeneID" id="98568382"/>
<dbReference type="PRINTS" id="PR00727">
    <property type="entry name" value="LEADERPTASE"/>
</dbReference>
<organism evidence="9 10">
    <name type="scientific">Vagococcus salmoninarum</name>
    <dbReference type="NCBI Taxonomy" id="2739"/>
    <lineage>
        <taxon>Bacteria</taxon>
        <taxon>Bacillati</taxon>
        <taxon>Bacillota</taxon>
        <taxon>Bacilli</taxon>
        <taxon>Lactobacillales</taxon>
        <taxon>Enterococcaceae</taxon>
        <taxon>Vagococcus</taxon>
    </lineage>
</organism>
<gene>
    <name evidence="9" type="ORF">CBF35_08370</name>
</gene>
<comment type="catalytic activity">
    <reaction evidence="1 6">
        <text>Cleavage of hydrophobic, N-terminal signal or leader sequences from secreted and periplasmic proteins.</text>
        <dbReference type="EC" id="3.4.21.89"/>
    </reaction>
</comment>
<feature type="domain" description="Peptidase S26" evidence="8">
    <location>
        <begin position="51"/>
        <end position="212"/>
    </location>
</feature>
<proteinExistence type="inferred from homology"/>
<dbReference type="RefSeq" id="WP_126780037.1">
    <property type="nucleotide sequence ID" value="NZ_NGJU01000011.1"/>
</dbReference>
<dbReference type="GO" id="GO:0009003">
    <property type="term" value="F:signal peptidase activity"/>
    <property type="evidence" value="ECO:0007669"/>
    <property type="project" value="UniProtKB-EC"/>
</dbReference>
<evidence type="ECO:0000259" key="8">
    <source>
        <dbReference type="Pfam" id="PF10502"/>
    </source>
</evidence>
<dbReference type="CDD" id="cd06530">
    <property type="entry name" value="S26_SPase_I"/>
    <property type="match status" value="1"/>
</dbReference>
<name>A0A429ZNG3_9ENTE</name>
<evidence type="ECO:0000313" key="10">
    <source>
        <dbReference type="Proteomes" id="UP000287239"/>
    </source>
</evidence>
<evidence type="ECO:0000256" key="7">
    <source>
        <dbReference type="SAM" id="MobiDB-lite"/>
    </source>
</evidence>
<keyword evidence="10" id="KW-1185">Reference proteome</keyword>
<dbReference type="Pfam" id="PF10502">
    <property type="entry name" value="Peptidase_S26"/>
    <property type="match status" value="1"/>
</dbReference>
<evidence type="ECO:0000256" key="4">
    <source>
        <dbReference type="ARBA" id="ARBA00013208"/>
    </source>
</evidence>
<dbReference type="Proteomes" id="UP000287239">
    <property type="component" value="Unassembled WGS sequence"/>
</dbReference>
<evidence type="ECO:0000256" key="2">
    <source>
        <dbReference type="ARBA" id="ARBA00004401"/>
    </source>
</evidence>
<comment type="similarity">
    <text evidence="3 6">Belongs to the peptidase S26 family.</text>
</comment>
<feature type="region of interest" description="Disordered" evidence="7">
    <location>
        <begin position="1"/>
        <end position="37"/>
    </location>
</feature>
<dbReference type="PROSITE" id="PS00761">
    <property type="entry name" value="SPASE_I_3"/>
    <property type="match status" value="1"/>
</dbReference>
<evidence type="ECO:0000256" key="1">
    <source>
        <dbReference type="ARBA" id="ARBA00000677"/>
    </source>
</evidence>
<dbReference type="OrthoDB" id="2188996at2"/>
<comment type="subcellular location">
    <subcellularLocation>
        <location evidence="2">Cell membrane</location>
        <topology evidence="2">Single-pass type II membrane protein</topology>
    </subcellularLocation>
    <subcellularLocation>
        <location evidence="6">Membrane</location>
        <topology evidence="6">Single-pass type II membrane protein</topology>
    </subcellularLocation>
</comment>
<dbReference type="InterPro" id="IPR000223">
    <property type="entry name" value="Pept_S26A_signal_pept_1"/>
</dbReference>
<protein>
    <recommendedName>
        <fullName evidence="4 6">Signal peptidase I</fullName>
        <ecNumber evidence="4 6">3.4.21.89</ecNumber>
    </recommendedName>
</protein>
<dbReference type="GO" id="GO:0005886">
    <property type="term" value="C:plasma membrane"/>
    <property type="evidence" value="ECO:0007669"/>
    <property type="project" value="UniProtKB-SubCell"/>
</dbReference>
<dbReference type="GO" id="GO:0004252">
    <property type="term" value="F:serine-type endopeptidase activity"/>
    <property type="evidence" value="ECO:0007669"/>
    <property type="project" value="InterPro"/>
</dbReference>
<keyword evidence="5 6" id="KW-0378">Hydrolase</keyword>
<evidence type="ECO:0000256" key="6">
    <source>
        <dbReference type="RuleBase" id="RU362042"/>
    </source>
</evidence>
<reference evidence="9 10" key="1">
    <citation type="submission" date="2017-05" db="EMBL/GenBank/DDBJ databases">
        <title>Vagococcus spp. assemblies.</title>
        <authorList>
            <person name="Gulvik C.A."/>
        </authorList>
    </citation>
    <scope>NUCLEOTIDE SEQUENCE [LARGE SCALE GENOMIC DNA]</scope>
    <source>
        <strain evidence="9 10">NCFB 2777</strain>
    </source>
</reference>
<dbReference type="PANTHER" id="PTHR43390">
    <property type="entry name" value="SIGNAL PEPTIDASE I"/>
    <property type="match status" value="1"/>
</dbReference>
<dbReference type="InterPro" id="IPR019533">
    <property type="entry name" value="Peptidase_S26"/>
</dbReference>
<keyword evidence="6" id="KW-0645">Protease</keyword>
<accession>A0A429ZNG3</accession>
<evidence type="ECO:0000256" key="5">
    <source>
        <dbReference type="ARBA" id="ARBA00022801"/>
    </source>
</evidence>
<dbReference type="AlphaFoldDB" id="A0A429ZNG3"/>
<dbReference type="EMBL" id="NGJU01000011">
    <property type="protein sequence ID" value="RST95189.1"/>
    <property type="molecule type" value="Genomic_DNA"/>
</dbReference>
<dbReference type="NCBIfam" id="TIGR02227">
    <property type="entry name" value="sigpep_I_bact"/>
    <property type="match status" value="1"/>
</dbReference>
<evidence type="ECO:0000256" key="3">
    <source>
        <dbReference type="ARBA" id="ARBA00009370"/>
    </source>
</evidence>
<dbReference type="InterPro" id="IPR036286">
    <property type="entry name" value="LexA/Signal_pep-like_sf"/>
</dbReference>
<dbReference type="SUPFAM" id="SSF51306">
    <property type="entry name" value="LexA/Signal peptidase"/>
    <property type="match status" value="1"/>
</dbReference>
<dbReference type="EC" id="3.4.21.89" evidence="4 6"/>
<comment type="caution">
    <text evidence="9">The sequence shown here is derived from an EMBL/GenBank/DDBJ whole genome shotgun (WGS) entry which is preliminary data.</text>
</comment>
<sequence>MTKEKRKKRKKRTSHNNHTAVKKSKKKRSQGSKKKKAQKEVKVKIFKELKMLTTAFAICLTIIAISIFLTTTFGKMTGYSMLPTVNNNDVFSINKVTSIKNFDVVYLKVPKKNGEKTVRRVIGIPGDELSYKNDELSINTIGKSERYLNNRKNDLLGGILTEDFTLKSLTGQSKVPKDHYFVMGDNRQSSADSRDYGFVHKKDIVGKVEVVLFPLSNLKNIR</sequence>
<dbReference type="GO" id="GO:0006465">
    <property type="term" value="P:signal peptide processing"/>
    <property type="evidence" value="ECO:0007669"/>
    <property type="project" value="InterPro"/>
</dbReference>
<dbReference type="PANTHER" id="PTHR43390:SF1">
    <property type="entry name" value="CHLOROPLAST PROCESSING PEPTIDASE"/>
    <property type="match status" value="1"/>
</dbReference>
<evidence type="ECO:0000313" key="9">
    <source>
        <dbReference type="EMBL" id="RST95189.1"/>
    </source>
</evidence>
<dbReference type="Gene3D" id="2.10.109.10">
    <property type="entry name" value="Umud Fragment, subunit A"/>
    <property type="match status" value="1"/>
</dbReference>
<dbReference type="InterPro" id="IPR019758">
    <property type="entry name" value="Pept_S26A_signal_pept_1_CS"/>
</dbReference>